<protein>
    <recommendedName>
        <fullName evidence="3">F-box domain-containing protein</fullName>
    </recommendedName>
</protein>
<evidence type="ECO:0008006" key="3">
    <source>
        <dbReference type="Google" id="ProtNLM"/>
    </source>
</evidence>
<evidence type="ECO:0000313" key="2">
    <source>
        <dbReference type="Proteomes" id="UP000800035"/>
    </source>
</evidence>
<name>A0A6A5TF99_9PLEO</name>
<dbReference type="Proteomes" id="UP000800035">
    <property type="component" value="Unassembled WGS sequence"/>
</dbReference>
<keyword evidence="2" id="KW-1185">Reference proteome</keyword>
<dbReference type="AlphaFoldDB" id="A0A6A5TF99"/>
<dbReference type="OrthoDB" id="3759773at2759"/>
<sequence>MAHISDLPNELLASCIEYCQDEKSDIRALRLVSQRFHGLSSPYLITEFTVYLSEASFTHLYTLSTHQILRKYVTSLTINVSCYEATCADSLKEFTELASDQLRWFRAFKDKGEDTDEEEDATQEGWDHRLHIIDQWDQLLEESLANIPDILHLLSEPKRILYHAWIDYGRKYREQQALMGEDSGRRLIDMMERLSGLQTLLINEEGRAEGPIMVISEGGTSYISYPWLQGHFLRNLVEESTSNKYNSSIRMERSGQHPLPAMYIFRSLFGALAVSSVTLQEIIIEVPMPIHLRPFHLSADEKNAIRKSVASASTLSLAIDGWFFENLRPSSEYTKLSPLISSFFSSLKARKMTIEFPTYFFGEMGLFSLSDIVDIRQVSRPTLQVLELISVPVTFNDVGNLVDCVNVSLRVLYATFIVVGQAQWCDILDVLRKLERLESLGLVFRAGEGYGNDGVKKLRPIFNLPMELIEDYVMKRTDANPLVGGRVVGKGPGNQWVHDEEVEAT</sequence>
<proteinExistence type="predicted"/>
<evidence type="ECO:0000313" key="1">
    <source>
        <dbReference type="EMBL" id="KAF1951008.1"/>
    </source>
</evidence>
<dbReference type="EMBL" id="ML977020">
    <property type="protein sequence ID" value="KAF1951008.1"/>
    <property type="molecule type" value="Genomic_DNA"/>
</dbReference>
<organism evidence="1 2">
    <name type="scientific">Byssothecium circinans</name>
    <dbReference type="NCBI Taxonomy" id="147558"/>
    <lineage>
        <taxon>Eukaryota</taxon>
        <taxon>Fungi</taxon>
        <taxon>Dikarya</taxon>
        <taxon>Ascomycota</taxon>
        <taxon>Pezizomycotina</taxon>
        <taxon>Dothideomycetes</taxon>
        <taxon>Pleosporomycetidae</taxon>
        <taxon>Pleosporales</taxon>
        <taxon>Massarineae</taxon>
        <taxon>Massarinaceae</taxon>
        <taxon>Byssothecium</taxon>
    </lineage>
</organism>
<gene>
    <name evidence="1" type="ORF">CC80DRAFT_597658</name>
</gene>
<accession>A0A6A5TF99</accession>
<reference evidence="1" key="1">
    <citation type="journal article" date="2020" name="Stud. Mycol.">
        <title>101 Dothideomycetes genomes: a test case for predicting lifestyles and emergence of pathogens.</title>
        <authorList>
            <person name="Haridas S."/>
            <person name="Albert R."/>
            <person name="Binder M."/>
            <person name="Bloem J."/>
            <person name="Labutti K."/>
            <person name="Salamov A."/>
            <person name="Andreopoulos B."/>
            <person name="Baker S."/>
            <person name="Barry K."/>
            <person name="Bills G."/>
            <person name="Bluhm B."/>
            <person name="Cannon C."/>
            <person name="Castanera R."/>
            <person name="Culley D."/>
            <person name="Daum C."/>
            <person name="Ezra D."/>
            <person name="Gonzalez J."/>
            <person name="Henrissat B."/>
            <person name="Kuo A."/>
            <person name="Liang C."/>
            <person name="Lipzen A."/>
            <person name="Lutzoni F."/>
            <person name="Magnuson J."/>
            <person name="Mondo S."/>
            <person name="Nolan M."/>
            <person name="Ohm R."/>
            <person name="Pangilinan J."/>
            <person name="Park H.-J."/>
            <person name="Ramirez L."/>
            <person name="Alfaro M."/>
            <person name="Sun H."/>
            <person name="Tritt A."/>
            <person name="Yoshinaga Y."/>
            <person name="Zwiers L.-H."/>
            <person name="Turgeon B."/>
            <person name="Goodwin S."/>
            <person name="Spatafora J."/>
            <person name="Crous P."/>
            <person name="Grigoriev I."/>
        </authorList>
    </citation>
    <scope>NUCLEOTIDE SEQUENCE</scope>
    <source>
        <strain evidence="1">CBS 675.92</strain>
    </source>
</reference>